<feature type="compositionally biased region" description="Gly residues" evidence="1">
    <location>
        <begin position="535"/>
        <end position="544"/>
    </location>
</feature>
<feature type="compositionally biased region" description="Acidic residues" evidence="1">
    <location>
        <begin position="357"/>
        <end position="376"/>
    </location>
</feature>
<feature type="compositionally biased region" description="Polar residues" evidence="1">
    <location>
        <begin position="47"/>
        <end position="56"/>
    </location>
</feature>
<feature type="compositionally biased region" description="Basic and acidic residues" evidence="1">
    <location>
        <begin position="607"/>
        <end position="618"/>
    </location>
</feature>
<feature type="region of interest" description="Disordered" evidence="1">
    <location>
        <begin position="408"/>
        <end position="643"/>
    </location>
</feature>
<evidence type="ECO:0000256" key="1">
    <source>
        <dbReference type="SAM" id="MobiDB-lite"/>
    </source>
</evidence>
<evidence type="ECO:0000313" key="2">
    <source>
        <dbReference type="EMBL" id="LAC26913.1"/>
    </source>
</evidence>
<feature type="compositionally biased region" description="Basic residues" evidence="1">
    <location>
        <begin position="1715"/>
        <end position="1726"/>
    </location>
</feature>
<feature type="region of interest" description="Disordered" evidence="1">
    <location>
        <begin position="662"/>
        <end position="701"/>
    </location>
</feature>
<feature type="compositionally biased region" description="Polar residues" evidence="1">
    <location>
        <begin position="453"/>
        <end position="466"/>
    </location>
</feature>
<name>A0A6A7G9U2_9CRUS</name>
<organism evidence="2">
    <name type="scientific">Hirondellea gigas</name>
    <dbReference type="NCBI Taxonomy" id="1518452"/>
    <lineage>
        <taxon>Eukaryota</taxon>
        <taxon>Metazoa</taxon>
        <taxon>Ecdysozoa</taxon>
        <taxon>Arthropoda</taxon>
        <taxon>Crustacea</taxon>
        <taxon>Multicrustacea</taxon>
        <taxon>Malacostraca</taxon>
        <taxon>Eumalacostraca</taxon>
        <taxon>Peracarida</taxon>
        <taxon>Amphipoda</taxon>
        <taxon>Amphilochidea</taxon>
        <taxon>Lysianassida</taxon>
        <taxon>Lysianassidira</taxon>
        <taxon>Lysianassoidea</taxon>
        <taxon>Lysianassidae</taxon>
        <taxon>Hirondellea</taxon>
    </lineage>
</organism>
<sequence>MWSAMNWLSQKAGINLDDASEVINSIENSNNLQLADADEQASESSKENLSCNSNGATPVLGSKRSRRPSRWSSGSNSSASYHGSSPPITPMMLATAGGGAAGSSGMGGSYRTSHPPMPPIMVPTGPRSSGSGAGYGAVPGMMLPSSMVLGSGTKHSPSGLHWKEVSMAADVTSPGFTFRLVRQAEKQADINSRIYPTAQDKYLATKHLPNVRLRGPPKTVTTPNKPRSIPLVPLVASSPPSPHSGSPSLAPILGNPAVPAQNSAMLPSNTPTQEYRPTHFFASSSMRGLDTGSNNSSMNVSGDFNNGELTVSNSSITSIAVTAAMNRSNTNSADISAGGVHKNISSSGGDLLGLGGVEEDDTQDCGGGEEDCEGEADPTSLKSVLAALNKSQAGKGVKRARITDFDEMGSKRQCSNSLPESSVGSDSATLNSRATVSAATATQSTGGEKRALDTSTCSSQDNSGHGSPNAKMPRTANASDDYTGDAAATNGHQVPDDEDDNSGKENNFTNDSFANSNSSSARGKSSANGLSSLNGGVGLGGGRNGSMLDEDELDDGMEYPKKKKRCVNPWVASMSSSRKMLIREQTGQKAESECSAFDTQNDDSDSDDKSSVDSDHMSEQSVDLNDVGSTEAEASSANAFAGESDGLGASVAVVGGGGPIGTGSGSAPASSSDREGLSQGSVTPHVVTLSAHRSDKRTTHTRLNKMLGLLFHLTEEEAESSTSPPKVPAPTAAASETAPPPRLLSLISDGGMSTGDSESDSPNFNVPLVPKESSTQSSDCITNGFATTSSMISSSKLDENLGDVSVSTTVSLPATKVFGGLLTSNSVADATSGSVTVVSSSVSGNTVNVLSSALTSPQTELTRATTLPVNVTTTAVDSGSDVSASFTFSLPNKSASAQNKITAAVVVTKNDSVASEGPPSYSEANESKSSVIDGANSLLAFLSASKSPTAAKANADAPPAFNTGTGTNAGEVLNPLLAGFSAPTNKDSNLTSSGFAPSSSTTFVPQTSSAAVTNVATPATATNTTGTAVAPGMFSFGTGKPSGGFSFGTVAAGDMAKESVAVTSATPATSVTSPPSFSFGNNAASGATTDATKTASDTGMFSFGGEATKQIQEPSAAAKTGGFTFGSVAAATGSQQQQQQTEQMSSPNATFTFGHAASANADSNASSTQKPDSTKSLFPFGSSNQNITNPLLNTTSLAPAQEAISSGTATTSASMFTFVSNPTAASATGAAATTTTTAATAAPSTNLFSFGSSAGAANTASVNPSTNPGTGGGFTFGTVAVNSNKSSLGGSSSSTSASFTFTGKSPVASTDSSKNTASPFSFGGSAINTIAGATAPSTTQEASFTFGSAAGAAVPAVKPAGNSLFSFVASPANPTSVTSTFGTLAGNNSAPSFGTASAAMAPTFGTATSNIATNASSTFGSNNPFGGAAASAVTSKPNTTFEFGTAAPTLAKSTKTVTFGLPSVQLPNQNMFGQVSSTAQNTTANTLFGQVGGVTTSSNSSSNNTNIFGQSSNIAAPSFGSSTFGQAASTASTNQNKTSTGPATATVSPFQFGGAATSSTPGSSTFSFGGASNTSAVPAFGAPTSNNPAPTFGAAALVSGTGNAAPVFGAQSGTAPPTFGASTVTIPTFGASNINSGATPSFGAAVGSSGSSGAFGVASTVGAAVPTFGTPAATGGAGGGGSSMFQFSSGNNAGTPQQPNAFNAGGNPASTAASRRPRVRAHRRNR</sequence>
<feature type="region of interest" description="Disordered" evidence="1">
    <location>
        <begin position="35"/>
        <end position="111"/>
    </location>
</feature>
<feature type="region of interest" description="Disordered" evidence="1">
    <location>
        <begin position="1158"/>
        <end position="1182"/>
    </location>
</feature>
<reference evidence="2" key="1">
    <citation type="submission" date="2017-11" db="EMBL/GenBank/DDBJ databases">
        <title>The sensing device of the deep-sea amphipod.</title>
        <authorList>
            <person name="Kobayashi H."/>
            <person name="Nagahama T."/>
            <person name="Arai W."/>
            <person name="Sasagawa Y."/>
            <person name="Umeda M."/>
            <person name="Hayashi T."/>
            <person name="Nikaido I."/>
            <person name="Watanabe H."/>
            <person name="Oguri K."/>
            <person name="Kitazato H."/>
            <person name="Fujioka K."/>
            <person name="Kido Y."/>
            <person name="Takami H."/>
        </authorList>
    </citation>
    <scope>NUCLEOTIDE SEQUENCE</scope>
    <source>
        <tissue evidence="2">Whole body</tissue>
    </source>
</reference>
<feature type="region of interest" description="Disordered" evidence="1">
    <location>
        <begin position="715"/>
        <end position="782"/>
    </location>
</feature>
<accession>A0A6A7G9U2</accession>
<feature type="compositionally biased region" description="Polar residues" evidence="1">
    <location>
        <begin position="754"/>
        <end position="764"/>
    </location>
</feature>
<feature type="compositionally biased region" description="Acidic residues" evidence="1">
    <location>
        <begin position="548"/>
        <end position="557"/>
    </location>
</feature>
<proteinExistence type="evidence at transcript level"/>
<feature type="region of interest" description="Disordered" evidence="1">
    <location>
        <begin position="350"/>
        <end position="379"/>
    </location>
</feature>
<feature type="compositionally biased region" description="Polar residues" evidence="1">
    <location>
        <begin position="772"/>
        <end position="782"/>
    </location>
</feature>
<feature type="compositionally biased region" description="Polar residues" evidence="1">
    <location>
        <begin position="1168"/>
        <end position="1182"/>
    </location>
</feature>
<feature type="compositionally biased region" description="Low complexity" evidence="1">
    <location>
        <begin position="1158"/>
        <end position="1167"/>
    </location>
</feature>
<feature type="region of interest" description="Disordered" evidence="1">
    <location>
        <begin position="1683"/>
        <end position="1726"/>
    </location>
</feature>
<feature type="region of interest" description="Disordered" evidence="1">
    <location>
        <begin position="1525"/>
        <end position="1545"/>
    </location>
</feature>
<feature type="region of interest" description="Disordered" evidence="1">
    <location>
        <begin position="211"/>
        <end position="230"/>
    </location>
</feature>
<feature type="compositionally biased region" description="Low complexity" evidence="1">
    <location>
        <begin position="506"/>
        <end position="534"/>
    </location>
</feature>
<dbReference type="EMBL" id="IACT01007801">
    <property type="protein sequence ID" value="LAC26913.1"/>
    <property type="molecule type" value="mRNA"/>
</dbReference>
<feature type="compositionally biased region" description="Polar residues" evidence="1">
    <location>
        <begin position="412"/>
        <end position="431"/>
    </location>
</feature>
<feature type="compositionally biased region" description="Low complexity" evidence="1">
    <location>
        <begin position="70"/>
        <end position="85"/>
    </location>
</feature>
<feature type="compositionally biased region" description="Low complexity" evidence="1">
    <location>
        <begin position="432"/>
        <end position="445"/>
    </location>
</feature>
<protein>
    <submittedName>
        <fullName evidence="2">Nuclear pore complex protein DDB_G0274915-like isoform X1</fullName>
    </submittedName>
</protein>
<feature type="compositionally biased region" description="Polar residues" evidence="1">
    <location>
        <begin position="1683"/>
        <end position="1701"/>
    </location>
</feature>
<feature type="compositionally biased region" description="Gly residues" evidence="1">
    <location>
        <begin position="96"/>
        <end position="108"/>
    </location>
</feature>